<dbReference type="SUPFAM" id="SSF54001">
    <property type="entry name" value="Cysteine proteinases"/>
    <property type="match status" value="1"/>
</dbReference>
<evidence type="ECO:0000256" key="5">
    <source>
        <dbReference type="SAM" id="MobiDB-lite"/>
    </source>
</evidence>
<comment type="caution">
    <text evidence="8">The sequence shown here is derived from an EMBL/GenBank/DDBJ whole genome shotgun (WGS) entry which is preliminary data.</text>
</comment>
<reference evidence="8 9" key="1">
    <citation type="submission" date="2024-03" db="EMBL/GenBank/DDBJ databases">
        <authorList>
            <person name="Martinez-Hernandez J."/>
        </authorList>
    </citation>
    <scope>NUCLEOTIDE SEQUENCE [LARGE SCALE GENOMIC DNA]</scope>
</reference>
<dbReference type="GO" id="GO:0016926">
    <property type="term" value="P:protein desumoylation"/>
    <property type="evidence" value="ECO:0007669"/>
    <property type="project" value="TreeGrafter"/>
</dbReference>
<evidence type="ECO:0000256" key="4">
    <source>
        <dbReference type="ARBA" id="ARBA00022807"/>
    </source>
</evidence>
<dbReference type="Gene3D" id="3.40.395.10">
    <property type="entry name" value="Adenoviral Proteinase, Chain A"/>
    <property type="match status" value="1"/>
</dbReference>
<dbReference type="GO" id="GO:0016929">
    <property type="term" value="F:deSUMOylase activity"/>
    <property type="evidence" value="ECO:0007669"/>
    <property type="project" value="TreeGrafter"/>
</dbReference>
<dbReference type="GO" id="GO:0006508">
    <property type="term" value="P:proteolysis"/>
    <property type="evidence" value="ECO:0007669"/>
    <property type="project" value="UniProtKB-KW"/>
</dbReference>
<keyword evidence="6" id="KW-0732">Signal</keyword>
<feature type="region of interest" description="Disordered" evidence="5">
    <location>
        <begin position="39"/>
        <end position="157"/>
    </location>
</feature>
<dbReference type="InterPro" id="IPR003653">
    <property type="entry name" value="Peptidase_C48_C"/>
</dbReference>
<keyword evidence="3" id="KW-0378">Hydrolase</keyword>
<evidence type="ECO:0000256" key="2">
    <source>
        <dbReference type="ARBA" id="ARBA00022670"/>
    </source>
</evidence>
<name>A0AAV1X380_LUPLU</name>
<evidence type="ECO:0000313" key="8">
    <source>
        <dbReference type="EMBL" id="CAL0316008.1"/>
    </source>
</evidence>
<protein>
    <recommendedName>
        <fullName evidence="7">Ubiquitin-like protease family profile domain-containing protein</fullName>
    </recommendedName>
</protein>
<dbReference type="AlphaFoldDB" id="A0AAV1X380"/>
<dbReference type="PROSITE" id="PS50600">
    <property type="entry name" value="ULP_PROTEASE"/>
    <property type="match status" value="1"/>
</dbReference>
<evidence type="ECO:0000259" key="7">
    <source>
        <dbReference type="PROSITE" id="PS50600"/>
    </source>
</evidence>
<organism evidence="8 9">
    <name type="scientific">Lupinus luteus</name>
    <name type="common">European yellow lupine</name>
    <dbReference type="NCBI Taxonomy" id="3873"/>
    <lineage>
        <taxon>Eukaryota</taxon>
        <taxon>Viridiplantae</taxon>
        <taxon>Streptophyta</taxon>
        <taxon>Embryophyta</taxon>
        <taxon>Tracheophyta</taxon>
        <taxon>Spermatophyta</taxon>
        <taxon>Magnoliopsida</taxon>
        <taxon>eudicotyledons</taxon>
        <taxon>Gunneridae</taxon>
        <taxon>Pentapetalae</taxon>
        <taxon>rosids</taxon>
        <taxon>fabids</taxon>
        <taxon>Fabales</taxon>
        <taxon>Fabaceae</taxon>
        <taxon>Papilionoideae</taxon>
        <taxon>50 kb inversion clade</taxon>
        <taxon>genistoids sensu lato</taxon>
        <taxon>core genistoids</taxon>
        <taxon>Genisteae</taxon>
        <taxon>Lupinus</taxon>
    </lineage>
</organism>
<dbReference type="PANTHER" id="PTHR12606">
    <property type="entry name" value="SENTRIN/SUMO-SPECIFIC PROTEASE"/>
    <property type="match status" value="1"/>
</dbReference>
<accession>A0AAV1X380</accession>
<dbReference type="Pfam" id="PF02902">
    <property type="entry name" value="Peptidase_C48"/>
    <property type="match status" value="1"/>
</dbReference>
<evidence type="ECO:0000256" key="1">
    <source>
        <dbReference type="ARBA" id="ARBA00005234"/>
    </source>
</evidence>
<comment type="similarity">
    <text evidence="1">Belongs to the peptidase C48 family.</text>
</comment>
<dbReference type="InterPro" id="IPR038765">
    <property type="entry name" value="Papain-like_cys_pep_sf"/>
</dbReference>
<keyword evidence="4" id="KW-0788">Thiol protease</keyword>
<dbReference type="PANTHER" id="PTHR12606:SF136">
    <property type="entry name" value="ULP1 PROTEASE FAMILY PROTEIN"/>
    <property type="match status" value="1"/>
</dbReference>
<evidence type="ECO:0000313" key="9">
    <source>
        <dbReference type="Proteomes" id="UP001497480"/>
    </source>
</evidence>
<keyword evidence="2" id="KW-0645">Protease</keyword>
<feature type="compositionally biased region" description="Polar residues" evidence="5">
    <location>
        <begin position="39"/>
        <end position="48"/>
    </location>
</feature>
<evidence type="ECO:0000256" key="6">
    <source>
        <dbReference type="SAM" id="SignalP"/>
    </source>
</evidence>
<feature type="chain" id="PRO_5043494658" description="Ubiquitin-like protease family profile domain-containing protein" evidence="6">
    <location>
        <begin position="32"/>
        <end position="433"/>
    </location>
</feature>
<dbReference type="GO" id="GO:0005634">
    <property type="term" value="C:nucleus"/>
    <property type="evidence" value="ECO:0007669"/>
    <property type="project" value="TreeGrafter"/>
</dbReference>
<evidence type="ECO:0000256" key="3">
    <source>
        <dbReference type="ARBA" id="ARBA00022801"/>
    </source>
</evidence>
<feature type="domain" description="Ubiquitin-like protease family profile" evidence="7">
    <location>
        <begin position="197"/>
        <end position="380"/>
    </location>
</feature>
<keyword evidence="9" id="KW-1185">Reference proteome</keyword>
<dbReference type="EMBL" id="CAXHTB010000012">
    <property type="protein sequence ID" value="CAL0316008.1"/>
    <property type="molecule type" value="Genomic_DNA"/>
</dbReference>
<gene>
    <name evidence="8" type="ORF">LLUT_LOCUS17068</name>
</gene>
<feature type="signal peptide" evidence="6">
    <location>
        <begin position="1"/>
        <end position="31"/>
    </location>
</feature>
<proteinExistence type="inferred from homology"/>
<dbReference type="Proteomes" id="UP001497480">
    <property type="component" value="Unassembled WGS sequence"/>
</dbReference>
<sequence>MGILFFPFTFINLSCFRVSYFCLLFSQAVQCSYIMAPKNNNPSKTVQARRNLKAMPTKPTKPSRTAVRASEIKAHVSPCPSVTRQAKRASARASKLKAPVSLDPSKTQQVKSADARRSRSKARVSSDPSIAQQVRKGSVSSSKRKAHISLPDPSRTQRRKLAVNKSSLLMLNKLYFFCTRRPKTCEELSVLVSMFGIYLSRKDAYTLRPKGWVSNTVILAAGTIMMEEEKATKGVVTRHIFSPYFMNKVINDSNLSNQDSYKPWCINDVALFVLQSRLGYDVSQCKLIFAPTLFDEHWSCYVFEPKSRTLYVLDSMGGKLPTHKKNLDDATKLRFEELLVLMNPSLTKKKSSITLVRVDVPLQQNNHDCGIYVLKYMETWDGSIKWQDKTMPQYSHEQILEFRRSFICRWVQHPKNEARDDILKKSGVWGKLS</sequence>